<dbReference type="InterPro" id="IPR010987">
    <property type="entry name" value="Glutathione-S-Trfase_C-like"/>
</dbReference>
<evidence type="ECO:0000256" key="7">
    <source>
        <dbReference type="ARBA" id="ARBA00022917"/>
    </source>
</evidence>
<evidence type="ECO:0000256" key="1">
    <source>
        <dbReference type="ARBA" id="ARBA00003468"/>
    </source>
</evidence>
<dbReference type="Pfam" id="PF00647">
    <property type="entry name" value="EF1G"/>
    <property type="match status" value="1"/>
</dbReference>
<dbReference type="SUPFAM" id="SSF89942">
    <property type="entry name" value="eEF1-gamma domain"/>
    <property type="match status" value="1"/>
</dbReference>
<dbReference type="PROSITE" id="PS50040">
    <property type="entry name" value="EF1G_C"/>
    <property type="match status" value="1"/>
</dbReference>
<keyword evidence="17" id="KW-1185">Reference proteome</keyword>
<protein>
    <recommendedName>
        <fullName evidence="3">Elongation factor 1-gamma</fullName>
    </recommendedName>
    <alternativeName>
        <fullName evidence="9">eEF-1B gamma</fullName>
    </alternativeName>
</protein>
<dbReference type="InterPro" id="IPR002058">
    <property type="entry name" value="PAP_assoc"/>
</dbReference>
<dbReference type="CDD" id="cd05402">
    <property type="entry name" value="NT_PAP_TUTase"/>
    <property type="match status" value="1"/>
</dbReference>
<feature type="domain" description="GST N-terminal" evidence="14">
    <location>
        <begin position="782"/>
        <end position="867"/>
    </location>
</feature>
<dbReference type="Pfam" id="PF22600">
    <property type="entry name" value="MTPAP-like_central"/>
    <property type="match status" value="2"/>
</dbReference>
<proteinExistence type="evidence at protein level"/>
<feature type="region of interest" description="Disordered" evidence="11">
    <location>
        <begin position="197"/>
        <end position="251"/>
    </location>
</feature>
<evidence type="ECO:0000256" key="10">
    <source>
        <dbReference type="PROSITE-ProRule" id="PRU00519"/>
    </source>
</evidence>
<dbReference type="InterPro" id="IPR004046">
    <property type="entry name" value="GST_C"/>
</dbReference>
<reference evidence="16" key="3">
    <citation type="submission" date="2025-09" db="UniProtKB">
        <authorList>
            <consortium name="Ensembl"/>
        </authorList>
    </citation>
    <scope>IDENTIFICATION</scope>
    <source>
        <strain evidence="16">Brown Norway</strain>
    </source>
</reference>
<dbReference type="SUPFAM" id="SSF47616">
    <property type="entry name" value="GST C-terminal domain-like"/>
    <property type="match status" value="1"/>
</dbReference>
<dbReference type="SUPFAM" id="SSF52833">
    <property type="entry name" value="Thioredoxin-like"/>
    <property type="match status" value="1"/>
</dbReference>
<dbReference type="Pfam" id="PF00043">
    <property type="entry name" value="GST_C"/>
    <property type="match status" value="1"/>
</dbReference>
<dbReference type="SUPFAM" id="SSF81631">
    <property type="entry name" value="PAP/OAS1 substrate-binding domain"/>
    <property type="match status" value="1"/>
</dbReference>
<keyword evidence="4" id="KW-0479">Metal-binding</keyword>
<evidence type="ECO:0000259" key="13">
    <source>
        <dbReference type="PROSITE" id="PS50040"/>
    </source>
</evidence>
<dbReference type="Ensembl" id="ENSRNOT00000119081.2">
    <property type="protein sequence ID" value="ENSRNOP00000090512.2"/>
    <property type="gene ID" value="ENSRNOG00000020075.9"/>
</dbReference>
<sequence>MLYRCRVAAFAAASAMLLQPTGVFAIVEMGDISAREAVLSQPKHSLGGHTLRVRPREQKEFQSPASKSPKGVDSNSHQLAQALAEAADVGAQMVKLVELRELSEAERQLRTLVVALMQEVFTEFFPGCVVHPFGSSVNSFDVHGCDLDLFLDLGDMEEPQPDPQTPKLPEASSLDSTLASSLDPQVLACTPASLDSLSPTSLQDSEALDFETPSSLAPQTPDSALGSDTVTSPQSLPPVSPLEEDRGEGKHRKELELAEASKDEKEEATAVLELVGSILRGCVPGVYRVQTVPSARRPVVKFCHRPSGLHGDISLSNRLALYNSRFLNLCSEMDSRVRPLVYTLRCWAQHNGLSGGGPLLNNYALTLLVIYFLQTRDPPVLPTVAQLTQRSGEGEQVEVDGWDCSFPKDASRLEPSTNVEPLSSLLAQFFSCVSCWDLSGSLLSLREGQALMVAGGLPSDLWEGLRLGPMNLQDPFDLSHNVAANVTSRVAKRLQSSCGAAASYCRSLQYQQRSSRGRDWGLLPLLQPSSPSSLLSAKLIPLPSAPFPQIITALVSVLREALGCHIEQGTKRRRSEGARSKDSPLGGANKRPRLSGQEKSCEEGKEEPQGCAGDHSENEVEEMVIELRETPQDWALLHCGPPGELPLMTAKCLDKTAEQNPMEPEGAGEGSPGETEKEASHPSSVSWRCALWHQIWQGRRRARRRFQQQTKEEGRGGPSTGAEWLAVEARVTQELKGPKSEQQRLQGEPLLTFVASASQAEQTLTVAPLQDPQGLFPGLHHFLQTLYTYPENWRAFKALIAAQYSGAQIRVLSAPPHFHFGQTNRTPEFLRKFPAGKVPAFEGDDGFCVFESNAIAYYVSNEELRGSTPEAAAQVVQWVSFADSDIVPPASTWVFPTLGIMHHNKQATENAKEEVKRILGLLDTHLKTRTFLVGERVTLADITVVCTLLWLYKQVLEPSFRQAFPNTNRWFLTCINQPQFRAILGEVKLCEKMAQFDAKKFAESQPKKDTPRKEKGSREEKQKPQTERKEEKKAAAPAPEEEMDECEQALAAEPKAKDPFAHLPKSTFVLDEFKRKYSNEDTLSVALPYFWEHFDKDGWSLWYAEYRFPEELTQTFMSCNLITGMFQRLDKLRKNAFASVILFGTNNSSSISGVWVFRGQDLAFPLSPDWQVDYESYTWRKLDPGSEETQTLVREYFSWEGAFQHVGKAVNQGKIFK</sequence>
<organism evidence="16 17">
    <name type="scientific">Rattus norvegicus</name>
    <name type="common">Rat</name>
    <dbReference type="NCBI Taxonomy" id="10116"/>
    <lineage>
        <taxon>Eukaryota</taxon>
        <taxon>Metazoa</taxon>
        <taxon>Chordata</taxon>
        <taxon>Craniata</taxon>
        <taxon>Vertebrata</taxon>
        <taxon>Euteleostomi</taxon>
        <taxon>Mammalia</taxon>
        <taxon>Eutheria</taxon>
        <taxon>Euarchontoglires</taxon>
        <taxon>Glires</taxon>
        <taxon>Rodentia</taxon>
        <taxon>Myomorpha</taxon>
        <taxon>Muroidea</taxon>
        <taxon>Muridae</taxon>
        <taxon>Murinae</taxon>
        <taxon>Rattus</taxon>
    </lineage>
</organism>
<dbReference type="InterPro" id="IPR054708">
    <property type="entry name" value="MTPAP-like_central"/>
</dbReference>
<dbReference type="InterPro" id="IPR004045">
    <property type="entry name" value="Glutathione_S-Trfase_N"/>
</dbReference>
<dbReference type="InterPro" id="IPR043519">
    <property type="entry name" value="NT_sf"/>
</dbReference>
<evidence type="ECO:0000256" key="3">
    <source>
        <dbReference type="ARBA" id="ARBA00022218"/>
    </source>
</evidence>
<dbReference type="Pfam" id="PF03828">
    <property type="entry name" value="PAP_assoc"/>
    <property type="match status" value="1"/>
</dbReference>
<dbReference type="GO" id="GO:0046872">
    <property type="term" value="F:metal ion binding"/>
    <property type="evidence" value="ECO:0007669"/>
    <property type="project" value="UniProtKB-KW"/>
</dbReference>
<dbReference type="InterPro" id="IPR001662">
    <property type="entry name" value="EF1B_G_C"/>
</dbReference>
<evidence type="ECO:0000256" key="4">
    <source>
        <dbReference type="ARBA" id="ARBA00022723"/>
    </source>
</evidence>
<feature type="region of interest" description="Disordered" evidence="11">
    <location>
        <begin position="703"/>
        <end position="723"/>
    </location>
</feature>
<feature type="region of interest" description="Disordered" evidence="11">
    <location>
        <begin position="568"/>
        <end position="617"/>
    </location>
</feature>
<evidence type="ECO:0000256" key="8">
    <source>
        <dbReference type="ARBA" id="ARBA00023211"/>
    </source>
</evidence>
<accession>A0A8I6ADU1</accession>
<evidence type="ECO:0000256" key="11">
    <source>
        <dbReference type="SAM" id="MobiDB-lite"/>
    </source>
</evidence>
<dbReference type="PROSITE" id="PS50405">
    <property type="entry name" value="GST_CTER"/>
    <property type="match status" value="1"/>
</dbReference>
<dbReference type="PANTHER" id="PTHR43986">
    <property type="entry name" value="ELONGATION FACTOR 1-GAMMA"/>
    <property type="match status" value="1"/>
</dbReference>
<evidence type="ECO:0000256" key="9">
    <source>
        <dbReference type="ARBA" id="ARBA00030426"/>
    </source>
</evidence>
<evidence type="ECO:0000259" key="14">
    <source>
        <dbReference type="PROSITE" id="PS50404"/>
    </source>
</evidence>
<keyword evidence="19" id="KW-1267">Proteomics identification</keyword>
<dbReference type="GO" id="GO:0016070">
    <property type="term" value="P:RNA metabolic process"/>
    <property type="evidence" value="ECO:0007669"/>
    <property type="project" value="UniProtKB-ARBA"/>
</dbReference>
<dbReference type="PROSITE" id="PS50404">
    <property type="entry name" value="GST_NTER"/>
    <property type="match status" value="1"/>
</dbReference>
<reference evidence="16" key="1">
    <citation type="submission" date="2024-01" db="EMBL/GenBank/DDBJ databases">
        <title>GRCr8: a new rat reference genome assembly contstructed from accurate long reads and long range scaffolding.</title>
        <authorList>
            <person name="Doris P.A."/>
            <person name="Kalbfleisch T."/>
            <person name="Li K."/>
            <person name="Howe K."/>
            <person name="Wood J."/>
        </authorList>
    </citation>
    <scope>NUCLEOTIDE SEQUENCE [LARGE SCALE GENOMIC DNA]</scope>
    <source>
        <strain evidence="16">Brown Norway</strain>
    </source>
</reference>
<keyword evidence="5 10" id="KW-0251">Elongation factor</keyword>
<feature type="compositionally biased region" description="Basic and acidic residues" evidence="11">
    <location>
        <begin position="1001"/>
        <end position="1034"/>
    </location>
</feature>
<feature type="region of interest" description="Disordered" evidence="11">
    <location>
        <begin position="153"/>
        <end position="179"/>
    </location>
</feature>
<feature type="chain" id="PRO_5045432129" description="Elongation factor 1-gamma" evidence="12">
    <location>
        <begin position="26"/>
        <end position="1217"/>
    </location>
</feature>
<feature type="region of interest" description="Disordered" evidence="11">
    <location>
        <begin position="658"/>
        <end position="685"/>
    </location>
</feature>
<dbReference type="Gene3D" id="3.40.30.10">
    <property type="entry name" value="Glutaredoxin"/>
    <property type="match status" value="1"/>
</dbReference>
<evidence type="ECO:0000313" key="16">
    <source>
        <dbReference type="Ensembl" id="ENSRNOP00000090512.2"/>
    </source>
</evidence>
<keyword evidence="6" id="KW-0460">Magnesium</keyword>
<dbReference type="PANTHER" id="PTHR43986:SF1">
    <property type="entry name" value="ELONGATION FACTOR 1-GAMMA"/>
    <property type="match status" value="1"/>
</dbReference>
<keyword evidence="8" id="KW-0464">Manganese</keyword>
<dbReference type="Gene3D" id="3.30.460.10">
    <property type="entry name" value="Beta Polymerase, domain 2"/>
    <property type="match status" value="2"/>
</dbReference>
<feature type="domain" description="GST C-terminal" evidence="15">
    <location>
        <begin position="868"/>
        <end position="996"/>
    </location>
</feature>
<name>A0A8I6ADU1_RAT</name>
<evidence type="ECO:0000256" key="6">
    <source>
        <dbReference type="ARBA" id="ARBA00022842"/>
    </source>
</evidence>
<dbReference type="SMART" id="SM01183">
    <property type="entry name" value="EF1G"/>
    <property type="match status" value="1"/>
</dbReference>
<dbReference type="SFLD" id="SFLDG00358">
    <property type="entry name" value="Main_(cytGST)"/>
    <property type="match status" value="1"/>
</dbReference>
<dbReference type="SFLD" id="SFLDS00019">
    <property type="entry name" value="Glutathione_Transferase_(cytos"/>
    <property type="match status" value="1"/>
</dbReference>
<dbReference type="Proteomes" id="UP000002494">
    <property type="component" value="Chromosome 1"/>
</dbReference>
<keyword evidence="12" id="KW-0732">Signal</keyword>
<keyword evidence="7 10" id="KW-0648">Protein biosynthesis</keyword>
<dbReference type="InterPro" id="IPR050802">
    <property type="entry name" value="EF-GSTs"/>
</dbReference>
<feature type="region of interest" description="Disordered" evidence="11">
    <location>
        <begin position="1001"/>
        <end position="1048"/>
    </location>
</feature>
<dbReference type="GeneTree" id="ENSGT00940000159914"/>
<dbReference type="InterPro" id="IPR036249">
    <property type="entry name" value="Thioredoxin-like_sf"/>
</dbReference>
<dbReference type="Gene3D" id="3.30.70.1010">
    <property type="entry name" value="Translation elongation factor EF1B, gamma chain, conserved domain"/>
    <property type="match status" value="1"/>
</dbReference>
<comment type="subunit">
    <text evidence="2">EF-1 is composed of four subunits: alpha, beta, delta, and gamma.</text>
</comment>
<dbReference type="InterPro" id="IPR040079">
    <property type="entry name" value="Glutathione_S-Trfase"/>
</dbReference>
<dbReference type="InterPro" id="IPR036282">
    <property type="entry name" value="Glutathione-S-Trfase_C_sf"/>
</dbReference>
<dbReference type="AlphaFoldDB" id="A0A8I6ADU1"/>
<dbReference type="InterPro" id="IPR036433">
    <property type="entry name" value="EF1B_G_C_sf"/>
</dbReference>
<feature type="signal peptide" evidence="12">
    <location>
        <begin position="1"/>
        <end position="25"/>
    </location>
</feature>
<evidence type="ECO:0000256" key="5">
    <source>
        <dbReference type="ARBA" id="ARBA00022768"/>
    </source>
</evidence>
<comment type="function">
    <text evidence="1">Probably plays a role in anchoring the complex to other cellular components.</text>
</comment>
<evidence type="ECO:0000313" key="17">
    <source>
        <dbReference type="Proteomes" id="UP000002494"/>
    </source>
</evidence>
<reference evidence="16" key="2">
    <citation type="submission" date="2025-08" db="UniProtKB">
        <authorList>
            <consortium name="Ensembl"/>
        </authorList>
    </citation>
    <scope>IDENTIFICATION</scope>
    <source>
        <strain evidence="16">Brown Norway</strain>
    </source>
</reference>
<dbReference type="RGD" id="1302939">
    <property type="gene designation" value="Eef1g"/>
</dbReference>
<evidence type="ECO:0000256" key="2">
    <source>
        <dbReference type="ARBA" id="ARBA00011237"/>
    </source>
</evidence>
<feature type="compositionally biased region" description="Polar residues" evidence="11">
    <location>
        <begin position="212"/>
        <end position="234"/>
    </location>
</feature>
<dbReference type="SUPFAM" id="SSF81301">
    <property type="entry name" value="Nucleotidyltransferase"/>
    <property type="match status" value="1"/>
</dbReference>
<feature type="domain" description="EF-1-gamma C-terminal" evidence="13">
    <location>
        <begin position="1056"/>
        <end position="1217"/>
    </location>
</feature>
<feature type="compositionally biased region" description="Basic and acidic residues" evidence="11">
    <location>
        <begin position="599"/>
        <end position="617"/>
    </location>
</feature>
<evidence type="ECO:0007829" key="19">
    <source>
        <dbReference type="PeptideAtlas" id="A0A8I6ADU1"/>
    </source>
</evidence>
<dbReference type="CDD" id="cd03181">
    <property type="entry name" value="GST_C_EF1Bgamma_like"/>
    <property type="match status" value="1"/>
</dbReference>
<evidence type="ECO:0000256" key="12">
    <source>
        <dbReference type="SAM" id="SignalP"/>
    </source>
</evidence>
<dbReference type="RGD" id="1561043">
    <property type="gene designation" value="Tut1"/>
</dbReference>
<evidence type="ECO:0000313" key="18">
    <source>
        <dbReference type="RGD" id="1561043"/>
    </source>
</evidence>
<dbReference type="Gene3D" id="1.10.1410.10">
    <property type="match status" value="1"/>
</dbReference>
<gene>
    <name evidence="18" type="primary">Tut1</name>
    <name evidence="16" type="synonym">Eef1g</name>
</gene>
<dbReference type="GO" id="GO:0016740">
    <property type="term" value="F:transferase activity"/>
    <property type="evidence" value="ECO:0007669"/>
    <property type="project" value="UniProtKB-KW"/>
</dbReference>
<dbReference type="Pfam" id="PF02798">
    <property type="entry name" value="GST_N"/>
    <property type="match status" value="1"/>
</dbReference>
<evidence type="ECO:0000259" key="15">
    <source>
        <dbReference type="PROSITE" id="PS50405"/>
    </source>
</evidence>
<dbReference type="Gene3D" id="1.20.1050.10">
    <property type="match status" value="1"/>
</dbReference>
<dbReference type="CDD" id="cd03044">
    <property type="entry name" value="GST_N_EF1Bgamma"/>
    <property type="match status" value="1"/>
</dbReference>
<feature type="region of interest" description="Disordered" evidence="11">
    <location>
        <begin position="46"/>
        <end position="77"/>
    </location>
</feature>